<protein>
    <submittedName>
        <fullName evidence="2">Uncharacterized protein</fullName>
    </submittedName>
</protein>
<proteinExistence type="predicted"/>
<gene>
    <name evidence="2" type="ORF">CLV40_112146</name>
</gene>
<dbReference type="AlphaFoldDB" id="A0A2S6GL25"/>
<organism evidence="2 3">
    <name type="scientific">Actinokineospora auranticolor</name>
    <dbReference type="NCBI Taxonomy" id="155976"/>
    <lineage>
        <taxon>Bacteria</taxon>
        <taxon>Bacillati</taxon>
        <taxon>Actinomycetota</taxon>
        <taxon>Actinomycetes</taxon>
        <taxon>Pseudonocardiales</taxon>
        <taxon>Pseudonocardiaceae</taxon>
        <taxon>Actinokineospora</taxon>
    </lineage>
</organism>
<name>A0A2S6GL25_9PSEU</name>
<dbReference type="Proteomes" id="UP000239203">
    <property type="component" value="Unassembled WGS sequence"/>
</dbReference>
<comment type="caution">
    <text evidence="2">The sequence shown here is derived from an EMBL/GenBank/DDBJ whole genome shotgun (WGS) entry which is preliminary data.</text>
</comment>
<feature type="region of interest" description="Disordered" evidence="1">
    <location>
        <begin position="1"/>
        <end position="50"/>
    </location>
</feature>
<keyword evidence="3" id="KW-1185">Reference proteome</keyword>
<dbReference type="RefSeq" id="WP_181043648.1">
    <property type="nucleotide sequence ID" value="NZ_CP154825.1"/>
</dbReference>
<evidence type="ECO:0000313" key="2">
    <source>
        <dbReference type="EMBL" id="PPK65883.1"/>
    </source>
</evidence>
<sequence>MTTTEFSENFDVGDVANPDAPDPTPEEITDPTHPDHVEPFTAATPVPEGV</sequence>
<reference evidence="2 3" key="1">
    <citation type="submission" date="2018-02" db="EMBL/GenBank/DDBJ databases">
        <title>Genomic Encyclopedia of Archaeal and Bacterial Type Strains, Phase II (KMG-II): from individual species to whole genera.</title>
        <authorList>
            <person name="Goeker M."/>
        </authorList>
    </citation>
    <scope>NUCLEOTIDE SEQUENCE [LARGE SCALE GENOMIC DNA]</scope>
    <source>
        <strain evidence="2 3">YU 961-1</strain>
    </source>
</reference>
<accession>A0A2S6GL25</accession>
<dbReference type="EMBL" id="PTIX01000012">
    <property type="protein sequence ID" value="PPK65883.1"/>
    <property type="molecule type" value="Genomic_DNA"/>
</dbReference>
<evidence type="ECO:0000313" key="3">
    <source>
        <dbReference type="Proteomes" id="UP000239203"/>
    </source>
</evidence>
<evidence type="ECO:0000256" key="1">
    <source>
        <dbReference type="SAM" id="MobiDB-lite"/>
    </source>
</evidence>